<dbReference type="RefSeq" id="WP_170302063.1">
    <property type="nucleotide sequence ID" value="NZ_AP021875.1"/>
</dbReference>
<feature type="domain" description="SWIM-type" evidence="3">
    <location>
        <begin position="37"/>
        <end position="76"/>
    </location>
</feature>
<organism evidence="4 5">
    <name type="scientific">Desulfosarcina widdelii</name>
    <dbReference type="NCBI Taxonomy" id="947919"/>
    <lineage>
        <taxon>Bacteria</taxon>
        <taxon>Pseudomonadati</taxon>
        <taxon>Thermodesulfobacteriota</taxon>
        <taxon>Desulfobacteria</taxon>
        <taxon>Desulfobacterales</taxon>
        <taxon>Desulfosarcinaceae</taxon>
        <taxon>Desulfosarcina</taxon>
    </lineage>
</organism>
<name>A0A5K7YVK2_9BACT</name>
<dbReference type="InterPro" id="IPR007527">
    <property type="entry name" value="Znf_SWIM"/>
</dbReference>
<feature type="compositionally biased region" description="Polar residues" evidence="2">
    <location>
        <begin position="243"/>
        <end position="255"/>
    </location>
</feature>
<protein>
    <recommendedName>
        <fullName evidence="3">SWIM-type domain-containing protein</fullName>
    </recommendedName>
</protein>
<evidence type="ECO:0000259" key="3">
    <source>
        <dbReference type="PROSITE" id="PS50966"/>
    </source>
</evidence>
<gene>
    <name evidence="4" type="ORF">DSCW_00950</name>
</gene>
<keyword evidence="1" id="KW-0863">Zinc-finger</keyword>
<dbReference type="KEGG" id="dwd:DSCW_00950"/>
<keyword evidence="5" id="KW-1185">Reference proteome</keyword>
<proteinExistence type="predicted"/>
<dbReference type="AlphaFoldDB" id="A0A5K7YVK2"/>
<evidence type="ECO:0000313" key="4">
    <source>
        <dbReference type="EMBL" id="BBO72678.1"/>
    </source>
</evidence>
<evidence type="ECO:0000313" key="5">
    <source>
        <dbReference type="Proteomes" id="UP000427769"/>
    </source>
</evidence>
<sequence>MTAKELQQRNEKADHLRVLQTDDGQFFVESGEGKILYNVTVSDNGDTCTCGDFAKNIKRDADFRCKHILAVFNAVPKQDVDGAVFLQKHTPKLDERWITKIEGKEFVKYPGLLDLAHQHGLSSIEVDIVQMPDKENGNFAVCRATVMSKIGETFIDVGDANPGNCSSKVSKHLLRMASTRAIARALRSYTNVGMTALEELADFNDAIPESAQPTRSKSKPKAAKKPPAKAPKKAPAKSSKAAESSTTGNQTPNTESTEKSESKTQPKMSEAQKRAIYNLSRRRGISVEQLEQMVSDAYGCDLESLTSSDAAGFIRQLQQAA</sequence>
<accession>A0A5K7YVK2</accession>
<evidence type="ECO:0000256" key="1">
    <source>
        <dbReference type="PROSITE-ProRule" id="PRU00325"/>
    </source>
</evidence>
<feature type="compositionally biased region" description="Basic residues" evidence="2">
    <location>
        <begin position="216"/>
        <end position="235"/>
    </location>
</feature>
<evidence type="ECO:0000256" key="2">
    <source>
        <dbReference type="SAM" id="MobiDB-lite"/>
    </source>
</evidence>
<dbReference type="PROSITE" id="PS50966">
    <property type="entry name" value="ZF_SWIM"/>
    <property type="match status" value="1"/>
</dbReference>
<reference evidence="4 5" key="1">
    <citation type="submission" date="2019-11" db="EMBL/GenBank/DDBJ databases">
        <title>Comparative genomics of hydrocarbon-degrading Desulfosarcina strains.</title>
        <authorList>
            <person name="Watanabe M."/>
            <person name="Kojima H."/>
            <person name="Fukui M."/>
        </authorList>
    </citation>
    <scope>NUCLEOTIDE SEQUENCE [LARGE SCALE GENOMIC DNA]</scope>
    <source>
        <strain evidence="4 5">PP31</strain>
    </source>
</reference>
<feature type="region of interest" description="Disordered" evidence="2">
    <location>
        <begin position="209"/>
        <end position="283"/>
    </location>
</feature>
<dbReference type="Proteomes" id="UP000427769">
    <property type="component" value="Chromosome"/>
</dbReference>
<dbReference type="GO" id="GO:0008270">
    <property type="term" value="F:zinc ion binding"/>
    <property type="evidence" value="ECO:0007669"/>
    <property type="project" value="UniProtKB-KW"/>
</dbReference>
<dbReference type="Pfam" id="PF04434">
    <property type="entry name" value="SWIM"/>
    <property type="match status" value="1"/>
</dbReference>
<dbReference type="EMBL" id="AP021875">
    <property type="protein sequence ID" value="BBO72678.1"/>
    <property type="molecule type" value="Genomic_DNA"/>
</dbReference>
<keyword evidence="1" id="KW-0479">Metal-binding</keyword>
<keyword evidence="1" id="KW-0862">Zinc</keyword>